<reference evidence="3 4" key="1">
    <citation type="submission" date="2018-07" db="EMBL/GenBank/DDBJ databases">
        <title>Dyadobacter roseus sp. nov., isolated from rose rhizosphere soil.</title>
        <authorList>
            <person name="Chen L."/>
        </authorList>
    </citation>
    <scope>NUCLEOTIDE SEQUENCE [LARGE SCALE GENOMIC DNA]</scope>
    <source>
        <strain evidence="3 4">RS19</strain>
    </source>
</reference>
<organism evidence="3 4">
    <name type="scientific">Dyadobacter luteus</name>
    <dbReference type="NCBI Taxonomy" id="2259619"/>
    <lineage>
        <taxon>Bacteria</taxon>
        <taxon>Pseudomonadati</taxon>
        <taxon>Bacteroidota</taxon>
        <taxon>Cytophagia</taxon>
        <taxon>Cytophagales</taxon>
        <taxon>Spirosomataceae</taxon>
        <taxon>Dyadobacter</taxon>
    </lineage>
</organism>
<comment type="caution">
    <text evidence="3">The sequence shown here is derived from an EMBL/GenBank/DDBJ whole genome shotgun (WGS) entry which is preliminary data.</text>
</comment>
<dbReference type="EMBL" id="QNUL01000002">
    <property type="protein sequence ID" value="REA63522.1"/>
    <property type="molecule type" value="Genomic_DNA"/>
</dbReference>
<dbReference type="AlphaFoldDB" id="A0A3D8YFS0"/>
<keyword evidence="2" id="KW-1133">Transmembrane helix</keyword>
<protein>
    <submittedName>
        <fullName evidence="3">Uncharacterized protein</fullName>
    </submittedName>
</protein>
<proteinExistence type="predicted"/>
<keyword evidence="2" id="KW-0472">Membrane</keyword>
<gene>
    <name evidence="3" type="ORF">DSL64_03500</name>
</gene>
<evidence type="ECO:0000256" key="2">
    <source>
        <dbReference type="SAM" id="Phobius"/>
    </source>
</evidence>
<evidence type="ECO:0000256" key="1">
    <source>
        <dbReference type="SAM" id="MobiDB-lite"/>
    </source>
</evidence>
<evidence type="ECO:0000313" key="4">
    <source>
        <dbReference type="Proteomes" id="UP000256373"/>
    </source>
</evidence>
<accession>A0A3D8YFS0</accession>
<name>A0A3D8YFS0_9BACT</name>
<feature type="region of interest" description="Disordered" evidence="1">
    <location>
        <begin position="1"/>
        <end position="21"/>
    </location>
</feature>
<keyword evidence="2" id="KW-0812">Transmembrane</keyword>
<feature type="transmembrane region" description="Helical" evidence="2">
    <location>
        <begin position="26"/>
        <end position="43"/>
    </location>
</feature>
<evidence type="ECO:0000313" key="3">
    <source>
        <dbReference type="EMBL" id="REA63522.1"/>
    </source>
</evidence>
<dbReference type="Proteomes" id="UP000256373">
    <property type="component" value="Unassembled WGS sequence"/>
</dbReference>
<keyword evidence="4" id="KW-1185">Reference proteome</keyword>
<sequence length="103" mass="11429">MGSIRNGGKSPSSEGNPLPPSPNRKYLIFILTFLLSAFGYFKANLGMGNQIEIYETSDGKTLIEVKFDQETVCLTQRTMAELFQTTVQNINMRLGNVCSAMEN</sequence>